<accession>A0A423WSY0</accession>
<feature type="domain" description="Peptidase M3A/M3B catalytic" evidence="8">
    <location>
        <begin position="233"/>
        <end position="711"/>
    </location>
</feature>
<keyword evidence="3 7" id="KW-0479">Metal-binding</keyword>
<evidence type="ECO:0000256" key="3">
    <source>
        <dbReference type="ARBA" id="ARBA00022723"/>
    </source>
</evidence>
<dbReference type="InParanoid" id="A0A423WSY0"/>
<dbReference type="GO" id="GO:0005758">
    <property type="term" value="C:mitochondrial intermembrane space"/>
    <property type="evidence" value="ECO:0007669"/>
    <property type="project" value="TreeGrafter"/>
</dbReference>
<evidence type="ECO:0000313" key="9">
    <source>
        <dbReference type="EMBL" id="ROW06331.1"/>
    </source>
</evidence>
<name>A0A423WSY0_9PEZI</name>
<dbReference type="OrthoDB" id="534666at2759"/>
<dbReference type="EMBL" id="LKEB01000042">
    <property type="protein sequence ID" value="ROW06331.1"/>
    <property type="molecule type" value="Genomic_DNA"/>
</dbReference>
<comment type="similarity">
    <text evidence="1 7">Belongs to the peptidase M3 family.</text>
</comment>
<keyword evidence="2 7" id="KW-0645">Protease</keyword>
<keyword evidence="10" id="KW-1185">Reference proteome</keyword>
<dbReference type="Gene3D" id="1.10.1370.10">
    <property type="entry name" value="Neurolysin, domain 3"/>
    <property type="match status" value="1"/>
</dbReference>
<protein>
    <recommendedName>
        <fullName evidence="8">Peptidase M3A/M3B catalytic domain-containing protein</fullName>
    </recommendedName>
</protein>
<dbReference type="InterPro" id="IPR024080">
    <property type="entry name" value="Neurolysin/TOP_N"/>
</dbReference>
<dbReference type="STRING" id="1230097.A0A423WSY0"/>
<dbReference type="Proteomes" id="UP000285146">
    <property type="component" value="Unassembled WGS sequence"/>
</dbReference>
<proteinExistence type="inferred from homology"/>
<evidence type="ECO:0000256" key="4">
    <source>
        <dbReference type="ARBA" id="ARBA00022801"/>
    </source>
</evidence>
<evidence type="ECO:0000256" key="7">
    <source>
        <dbReference type="RuleBase" id="RU003435"/>
    </source>
</evidence>
<dbReference type="AlphaFoldDB" id="A0A423WSY0"/>
<dbReference type="FunCoup" id="A0A423WSY0">
    <property type="interactions" value="694"/>
</dbReference>
<evidence type="ECO:0000256" key="2">
    <source>
        <dbReference type="ARBA" id="ARBA00022670"/>
    </source>
</evidence>
<dbReference type="InterPro" id="IPR045090">
    <property type="entry name" value="Pept_M3A_M3B"/>
</dbReference>
<organism evidence="9 10">
    <name type="scientific">Cytospora leucostoma</name>
    <dbReference type="NCBI Taxonomy" id="1230097"/>
    <lineage>
        <taxon>Eukaryota</taxon>
        <taxon>Fungi</taxon>
        <taxon>Dikarya</taxon>
        <taxon>Ascomycota</taxon>
        <taxon>Pezizomycotina</taxon>
        <taxon>Sordariomycetes</taxon>
        <taxon>Sordariomycetidae</taxon>
        <taxon>Diaporthales</taxon>
        <taxon>Cytosporaceae</taxon>
        <taxon>Cytospora</taxon>
    </lineage>
</organism>
<dbReference type="SUPFAM" id="SSF55486">
    <property type="entry name" value="Metalloproteases ('zincins'), catalytic domain"/>
    <property type="match status" value="1"/>
</dbReference>
<evidence type="ECO:0000259" key="8">
    <source>
        <dbReference type="Pfam" id="PF01432"/>
    </source>
</evidence>
<dbReference type="Gene3D" id="1.20.1050.40">
    <property type="entry name" value="Endopeptidase. Chain P, domain 1"/>
    <property type="match status" value="1"/>
</dbReference>
<dbReference type="Pfam" id="PF01432">
    <property type="entry name" value="Peptidase_M3"/>
    <property type="match status" value="1"/>
</dbReference>
<keyword evidence="5 7" id="KW-0862">Zinc</keyword>
<keyword evidence="6 7" id="KW-0482">Metalloprotease</keyword>
<reference evidence="9 10" key="1">
    <citation type="submission" date="2015-09" db="EMBL/GenBank/DDBJ databases">
        <title>Host preference determinants of Valsa canker pathogens revealed by comparative genomics.</title>
        <authorList>
            <person name="Yin Z."/>
            <person name="Huang L."/>
        </authorList>
    </citation>
    <scope>NUCLEOTIDE SEQUENCE [LARGE SCALE GENOMIC DNA]</scope>
    <source>
        <strain evidence="9 10">SXYLt</strain>
    </source>
</reference>
<comment type="caution">
    <text evidence="9">The sequence shown here is derived from an EMBL/GenBank/DDBJ whole genome shotgun (WGS) entry which is preliminary data.</text>
</comment>
<evidence type="ECO:0000313" key="10">
    <source>
        <dbReference type="Proteomes" id="UP000285146"/>
    </source>
</evidence>
<evidence type="ECO:0000256" key="6">
    <source>
        <dbReference type="ARBA" id="ARBA00023049"/>
    </source>
</evidence>
<sequence>MADIPVPPFPLPAFNQTAAQLLTDAEHIIAKTREQHALLLAQGQGSAPASFSNAIAPLAQADNDFITESRQLVFYEDVSPDASVREASAKAAELFEAFKLETSTNDALFQVVDAVFENESEGKPLDEESQQFLRKYRHEFVTNGMSLPAGPRRDRLTAIKLRLSQIESEFHKNLTSARSGDGGVWFSREDLEGVPDDVVSRFESGAKGTCNEGLLRVGFSHAVVSSILRWAARSATRKRLYLASENIVPGNVALLKEAASLRDEAARLMGYHNHAALSLEDKMAKSPETVNTFLGQLKEGLAGGAEREINRLKQFKHQHLEARGEEIDDRLFLWDSGFYNNLSMKETHSVDQQALSEYFLLDIIVPGMLNVFENVLGFRFSEVSNEHKKGNLWHEDVQVYSVWNAEDMGGGFIGYLYLDLHSRDGKVGNPRSVNLIPGVSGESQQTAATLLICSFHKSTPAQPSLLQHSQVVLLFHELGHCIHDLASRTRYARLYGPDGTAVDFSEAPSQLLEFWFWTPSVLQAVPRHYSYYSPQLFEVWKGRSGGGAAQPPEKMPSEMVEGLVGSKTATETLVTLAQVAISIFDMAVHSTSSVGLVDLNLPALYNRIRKEVRRLDDPSDIGGGHDWGHGFAIYPHLVGGYAAGFYAYLFSRAYAADLFYSKFAEDPMNAEEGRRYRRTILEQGSIRDEHDMLVQYLGREPRLDAFYRELGLA</sequence>
<evidence type="ECO:0000256" key="5">
    <source>
        <dbReference type="ARBA" id="ARBA00022833"/>
    </source>
</evidence>
<dbReference type="PANTHER" id="PTHR11804:SF84">
    <property type="entry name" value="SACCHAROLYSIN"/>
    <property type="match status" value="1"/>
</dbReference>
<dbReference type="InterPro" id="IPR001567">
    <property type="entry name" value="Pept_M3A_M3B_dom"/>
</dbReference>
<dbReference type="GO" id="GO:0004222">
    <property type="term" value="F:metalloendopeptidase activity"/>
    <property type="evidence" value="ECO:0007669"/>
    <property type="project" value="InterPro"/>
</dbReference>
<dbReference type="GO" id="GO:0046872">
    <property type="term" value="F:metal ion binding"/>
    <property type="evidence" value="ECO:0007669"/>
    <property type="project" value="UniProtKB-UniRule"/>
</dbReference>
<dbReference type="InterPro" id="IPR024077">
    <property type="entry name" value="Neurolysin/TOP_dom2"/>
</dbReference>
<dbReference type="Gene3D" id="3.40.390.10">
    <property type="entry name" value="Collagenase (Catalytic Domain)"/>
    <property type="match status" value="1"/>
</dbReference>
<dbReference type="GO" id="GO:0006518">
    <property type="term" value="P:peptide metabolic process"/>
    <property type="evidence" value="ECO:0007669"/>
    <property type="project" value="TreeGrafter"/>
</dbReference>
<gene>
    <name evidence="9" type="ORF">VPNG_07534</name>
</gene>
<dbReference type="PANTHER" id="PTHR11804">
    <property type="entry name" value="PROTEASE M3 THIMET OLIGOPEPTIDASE-RELATED"/>
    <property type="match status" value="1"/>
</dbReference>
<dbReference type="GO" id="GO:0006508">
    <property type="term" value="P:proteolysis"/>
    <property type="evidence" value="ECO:0007669"/>
    <property type="project" value="UniProtKB-KW"/>
</dbReference>
<evidence type="ECO:0000256" key="1">
    <source>
        <dbReference type="ARBA" id="ARBA00006040"/>
    </source>
</evidence>
<keyword evidence="4 7" id="KW-0378">Hydrolase</keyword>
<comment type="cofactor">
    <cofactor evidence="7">
        <name>Zn(2+)</name>
        <dbReference type="ChEBI" id="CHEBI:29105"/>
    </cofactor>
    <text evidence="7">Binds 1 zinc ion.</text>
</comment>
<dbReference type="CDD" id="cd06455">
    <property type="entry name" value="M3A_TOP"/>
    <property type="match status" value="1"/>
</dbReference>
<dbReference type="InterPro" id="IPR024079">
    <property type="entry name" value="MetalloPept_cat_dom_sf"/>
</dbReference>